<proteinExistence type="predicted"/>
<dbReference type="Pfam" id="PF16732">
    <property type="entry name" value="ComP_DUS"/>
    <property type="match status" value="1"/>
</dbReference>
<accession>A0A1I5T1S2</accession>
<dbReference type="SUPFAM" id="SSF54523">
    <property type="entry name" value="Pili subunits"/>
    <property type="match status" value="1"/>
</dbReference>
<evidence type="ECO:0000256" key="1">
    <source>
        <dbReference type="SAM" id="Phobius"/>
    </source>
</evidence>
<dbReference type="RefSeq" id="WP_170862222.1">
    <property type="nucleotide sequence ID" value="NZ_FOWX01000018.1"/>
</dbReference>
<dbReference type="GO" id="GO:0043683">
    <property type="term" value="P:type IV pilus assembly"/>
    <property type="evidence" value="ECO:0007669"/>
    <property type="project" value="InterPro"/>
</dbReference>
<dbReference type="PANTHER" id="PTHR30093">
    <property type="entry name" value="GENERAL SECRETION PATHWAY PROTEIN G"/>
    <property type="match status" value="1"/>
</dbReference>
<dbReference type="STRING" id="289003.SAMN05216190_11833"/>
<keyword evidence="1" id="KW-0472">Membrane</keyword>
<dbReference type="PROSITE" id="PS00409">
    <property type="entry name" value="PROKAR_NTER_METHYL"/>
    <property type="match status" value="1"/>
</dbReference>
<sequence>MKLSKTKGFTLIELMIVIVIIGILAAIGYPGYTEYISRGKRAEAKAALLEAVQSIERNYSVNGTYLNSGGTALAAVFTTAVPANGTAYYNIAVTGTATRNSFTLRATRTGSMASDGCGNFEISHTGARTLNSNTKSLAACW</sequence>
<organism evidence="2 3">
    <name type="scientific">Pseudomonas borbori</name>
    <dbReference type="NCBI Taxonomy" id="289003"/>
    <lineage>
        <taxon>Bacteria</taxon>
        <taxon>Pseudomonadati</taxon>
        <taxon>Pseudomonadota</taxon>
        <taxon>Gammaproteobacteria</taxon>
        <taxon>Pseudomonadales</taxon>
        <taxon>Pseudomonadaceae</taxon>
        <taxon>Pseudomonas</taxon>
    </lineage>
</organism>
<reference evidence="3" key="1">
    <citation type="submission" date="2016-10" db="EMBL/GenBank/DDBJ databases">
        <authorList>
            <person name="Varghese N."/>
            <person name="Submissions S."/>
        </authorList>
    </citation>
    <scope>NUCLEOTIDE SEQUENCE [LARGE SCALE GENOMIC DNA]</scope>
    <source>
        <strain evidence="3">DSM 17834</strain>
    </source>
</reference>
<dbReference type="InterPro" id="IPR031982">
    <property type="entry name" value="PilE-like"/>
</dbReference>
<gene>
    <name evidence="2" type="ORF">SAMN05216190_11833</name>
</gene>
<dbReference type="PANTHER" id="PTHR30093:SF47">
    <property type="entry name" value="TYPE IV PILUS NON-CORE MINOR PILIN PILE"/>
    <property type="match status" value="1"/>
</dbReference>
<name>A0A1I5T1S2_9PSED</name>
<keyword evidence="1" id="KW-1133">Transmembrane helix</keyword>
<keyword evidence="1" id="KW-0812">Transmembrane</keyword>
<feature type="transmembrane region" description="Helical" evidence="1">
    <location>
        <begin position="12"/>
        <end position="32"/>
    </location>
</feature>
<dbReference type="AlphaFoldDB" id="A0A1I5T1S2"/>
<protein>
    <submittedName>
        <fullName evidence="2">Type IV pilus assembly protein PilE</fullName>
    </submittedName>
</protein>
<dbReference type="Gene3D" id="3.30.700.10">
    <property type="entry name" value="Glycoprotein, Type 4 Pilin"/>
    <property type="match status" value="1"/>
</dbReference>
<dbReference type="Pfam" id="PF07963">
    <property type="entry name" value="N_methyl"/>
    <property type="match status" value="1"/>
</dbReference>
<keyword evidence="3" id="KW-1185">Reference proteome</keyword>
<dbReference type="InterPro" id="IPR045584">
    <property type="entry name" value="Pilin-like"/>
</dbReference>
<dbReference type="InterPro" id="IPR012902">
    <property type="entry name" value="N_methyl_site"/>
</dbReference>
<evidence type="ECO:0000313" key="2">
    <source>
        <dbReference type="EMBL" id="SFP76597.1"/>
    </source>
</evidence>
<dbReference type="NCBIfam" id="TIGR02532">
    <property type="entry name" value="IV_pilin_GFxxxE"/>
    <property type="match status" value="1"/>
</dbReference>
<dbReference type="EMBL" id="FOWX01000018">
    <property type="protein sequence ID" value="SFP76597.1"/>
    <property type="molecule type" value="Genomic_DNA"/>
</dbReference>
<dbReference type="Proteomes" id="UP000198784">
    <property type="component" value="Unassembled WGS sequence"/>
</dbReference>
<evidence type="ECO:0000313" key="3">
    <source>
        <dbReference type="Proteomes" id="UP000198784"/>
    </source>
</evidence>